<reference evidence="1" key="2">
    <citation type="submission" date="2024-10" db="UniProtKB">
        <authorList>
            <consortium name="EnsemblProtists"/>
        </authorList>
    </citation>
    <scope>IDENTIFICATION</scope>
</reference>
<dbReference type="AlphaFoldDB" id="A0A0D3JCE8"/>
<dbReference type="Proteomes" id="UP000013827">
    <property type="component" value="Unassembled WGS sequence"/>
</dbReference>
<sequence length="142" mass="14983">MLCDVWTLARNARKLAFHPWARGRTAVVGSLCDAPIGSSTSSPATSQHGSSLDGSLPSMLLAFCPHGALLDGSLLSTPWTVTSASLLFLQPPPGPAPAASPRQHFFSLLLADSSSPRMTDDYPTFGDSSLFGANVYYPFAAR</sequence>
<protein>
    <submittedName>
        <fullName evidence="1">Uncharacterized protein</fullName>
    </submittedName>
</protein>
<evidence type="ECO:0000313" key="2">
    <source>
        <dbReference type="Proteomes" id="UP000013827"/>
    </source>
</evidence>
<reference evidence="2" key="1">
    <citation type="journal article" date="2013" name="Nature">
        <title>Pan genome of the phytoplankton Emiliania underpins its global distribution.</title>
        <authorList>
            <person name="Read B.A."/>
            <person name="Kegel J."/>
            <person name="Klute M.J."/>
            <person name="Kuo A."/>
            <person name="Lefebvre S.C."/>
            <person name="Maumus F."/>
            <person name="Mayer C."/>
            <person name="Miller J."/>
            <person name="Monier A."/>
            <person name="Salamov A."/>
            <person name="Young J."/>
            <person name="Aguilar M."/>
            <person name="Claverie J.M."/>
            <person name="Frickenhaus S."/>
            <person name="Gonzalez K."/>
            <person name="Herman E.K."/>
            <person name="Lin Y.C."/>
            <person name="Napier J."/>
            <person name="Ogata H."/>
            <person name="Sarno A.F."/>
            <person name="Shmutz J."/>
            <person name="Schroeder D."/>
            <person name="de Vargas C."/>
            <person name="Verret F."/>
            <person name="von Dassow P."/>
            <person name="Valentin K."/>
            <person name="Van de Peer Y."/>
            <person name="Wheeler G."/>
            <person name="Dacks J.B."/>
            <person name="Delwiche C.F."/>
            <person name="Dyhrman S.T."/>
            <person name="Glockner G."/>
            <person name="John U."/>
            <person name="Richards T."/>
            <person name="Worden A.Z."/>
            <person name="Zhang X."/>
            <person name="Grigoriev I.V."/>
            <person name="Allen A.E."/>
            <person name="Bidle K."/>
            <person name="Borodovsky M."/>
            <person name="Bowler C."/>
            <person name="Brownlee C."/>
            <person name="Cock J.M."/>
            <person name="Elias M."/>
            <person name="Gladyshev V.N."/>
            <person name="Groth M."/>
            <person name="Guda C."/>
            <person name="Hadaegh A."/>
            <person name="Iglesias-Rodriguez M.D."/>
            <person name="Jenkins J."/>
            <person name="Jones B.M."/>
            <person name="Lawson T."/>
            <person name="Leese F."/>
            <person name="Lindquist E."/>
            <person name="Lobanov A."/>
            <person name="Lomsadze A."/>
            <person name="Malik S.B."/>
            <person name="Marsh M.E."/>
            <person name="Mackinder L."/>
            <person name="Mock T."/>
            <person name="Mueller-Roeber B."/>
            <person name="Pagarete A."/>
            <person name="Parker M."/>
            <person name="Probert I."/>
            <person name="Quesneville H."/>
            <person name="Raines C."/>
            <person name="Rensing S.A."/>
            <person name="Riano-Pachon D.M."/>
            <person name="Richier S."/>
            <person name="Rokitta S."/>
            <person name="Shiraiwa Y."/>
            <person name="Soanes D.M."/>
            <person name="van der Giezen M."/>
            <person name="Wahlund T.M."/>
            <person name="Williams B."/>
            <person name="Wilson W."/>
            <person name="Wolfe G."/>
            <person name="Wurch L.L."/>
        </authorList>
    </citation>
    <scope>NUCLEOTIDE SEQUENCE</scope>
</reference>
<organism evidence="1 2">
    <name type="scientific">Emiliania huxleyi (strain CCMP1516)</name>
    <dbReference type="NCBI Taxonomy" id="280463"/>
    <lineage>
        <taxon>Eukaryota</taxon>
        <taxon>Haptista</taxon>
        <taxon>Haptophyta</taxon>
        <taxon>Prymnesiophyceae</taxon>
        <taxon>Isochrysidales</taxon>
        <taxon>Noelaerhabdaceae</taxon>
        <taxon>Emiliania</taxon>
    </lineage>
</organism>
<dbReference type="PaxDb" id="2903-EOD21183"/>
<keyword evidence="2" id="KW-1185">Reference proteome</keyword>
<accession>A0A0D3JCE8</accession>
<evidence type="ECO:0000313" key="1">
    <source>
        <dbReference type="EnsemblProtists" id="EOD21183"/>
    </source>
</evidence>
<proteinExistence type="predicted"/>
<dbReference type="RefSeq" id="XP_005773612.1">
    <property type="nucleotide sequence ID" value="XM_005773555.1"/>
</dbReference>
<name>A0A0D3JCE8_EMIH1</name>
<dbReference type="EnsemblProtists" id="EOD21183">
    <property type="protein sequence ID" value="EOD21183"/>
    <property type="gene ID" value="EMIHUDRAFT_241506"/>
</dbReference>
<dbReference type="HOGENOM" id="CLU_145733_0_0_1"/>
<dbReference type="GeneID" id="17266753"/>
<dbReference type="KEGG" id="ehx:EMIHUDRAFT_241506"/>